<dbReference type="InterPro" id="IPR029058">
    <property type="entry name" value="AB_hydrolase_fold"/>
</dbReference>
<protein>
    <submittedName>
        <fullName evidence="2">Putative cholesterol acyltransferase lcat/acyl-ceramide synthase</fullName>
    </submittedName>
</protein>
<accession>A0A224XDF2</accession>
<organism evidence="2">
    <name type="scientific">Panstrongylus lignarius</name>
    <dbReference type="NCBI Taxonomy" id="156445"/>
    <lineage>
        <taxon>Eukaryota</taxon>
        <taxon>Metazoa</taxon>
        <taxon>Ecdysozoa</taxon>
        <taxon>Arthropoda</taxon>
        <taxon>Hexapoda</taxon>
        <taxon>Insecta</taxon>
        <taxon>Pterygota</taxon>
        <taxon>Neoptera</taxon>
        <taxon>Paraneoptera</taxon>
        <taxon>Hemiptera</taxon>
        <taxon>Heteroptera</taxon>
        <taxon>Panheteroptera</taxon>
        <taxon>Cimicomorpha</taxon>
        <taxon>Reduviidae</taxon>
        <taxon>Triatominae</taxon>
        <taxon>Panstrongylus</taxon>
    </lineage>
</organism>
<dbReference type="GO" id="GO:0008374">
    <property type="term" value="F:O-acyltransferase activity"/>
    <property type="evidence" value="ECO:0007669"/>
    <property type="project" value="InterPro"/>
</dbReference>
<name>A0A224XDF2_9HEMI</name>
<proteinExistence type="predicted"/>
<dbReference type="AlphaFoldDB" id="A0A224XDF2"/>
<dbReference type="EMBL" id="GFTR01005951">
    <property type="protein sequence ID" value="JAW10475.1"/>
    <property type="molecule type" value="Transcribed_RNA"/>
</dbReference>
<evidence type="ECO:0000313" key="2">
    <source>
        <dbReference type="EMBL" id="JAW10475.1"/>
    </source>
</evidence>
<keyword evidence="1" id="KW-0732">Signal</keyword>
<dbReference type="PANTHER" id="PTHR11440">
    <property type="entry name" value="LECITHIN-CHOLESTEROL ACYLTRANSFERASE-RELATED"/>
    <property type="match status" value="1"/>
</dbReference>
<keyword evidence="2" id="KW-0012">Acyltransferase</keyword>
<dbReference type="GO" id="GO:0006629">
    <property type="term" value="P:lipid metabolic process"/>
    <property type="evidence" value="ECO:0007669"/>
    <property type="project" value="InterPro"/>
</dbReference>
<feature type="signal peptide" evidence="1">
    <location>
        <begin position="1"/>
        <end position="20"/>
    </location>
</feature>
<sequence>MRFILLVLSIFWLALWVCEAVRLTNPPPVIFVPGDGGSQLEAKLNKTDTVHYICQKTTSDYFSLWLNIELLVPIVIDCWVDNIKLVYDNVTRKTYNQPGVDIRVPGFGESFRVEWLDPTKLSPGAYFKDIGNALVAMGYQRDFNIKGAPFDFRKGPSESKDFFNNLKKLVEDTYEQNGNQKVIFIVHSMGGPMSVLFFQTLEQSWKDKYVRSIVSLSGAFAGSIKPLKVFVIGDDLGVYVLNQKVMREMQITTPSLAWLMPNPQFWDPNEVLVQTDTKNYSLSNLKDFFYDINYVTGWEMRKDQEPYVNFAPPGVELHCLHGYGTETIDKLFYKPGSFPDNPYFQYGDGDGTVNRRSLASCLWWRDKQKQKVYYHPFPNMDHMQVLRDERVISYIVNLILEFSRDND</sequence>
<dbReference type="InterPro" id="IPR003386">
    <property type="entry name" value="LACT/PDAT_acylTrfase"/>
</dbReference>
<reference evidence="2" key="1">
    <citation type="journal article" date="2018" name="PLoS Negl. Trop. Dis.">
        <title>An insight into the salivary gland and fat body transcriptome of Panstrongylus lignarius (Hemiptera: Heteroptera), the main vector of Chagas disease in Peru.</title>
        <authorList>
            <person name="Nevoa J.C."/>
            <person name="Mendes M.T."/>
            <person name="da Silva M.V."/>
            <person name="Soares S.C."/>
            <person name="Oliveira C.J.F."/>
            <person name="Ribeiro J.M.C."/>
        </authorList>
    </citation>
    <scope>NUCLEOTIDE SEQUENCE</scope>
</reference>
<evidence type="ECO:0000256" key="1">
    <source>
        <dbReference type="SAM" id="SignalP"/>
    </source>
</evidence>
<keyword evidence="2" id="KW-0808">Transferase</keyword>
<dbReference type="SUPFAM" id="SSF53474">
    <property type="entry name" value="alpha/beta-Hydrolases"/>
    <property type="match status" value="1"/>
</dbReference>
<feature type="chain" id="PRO_5013256983" evidence="1">
    <location>
        <begin position="21"/>
        <end position="407"/>
    </location>
</feature>
<dbReference type="Gene3D" id="3.40.50.1820">
    <property type="entry name" value="alpha/beta hydrolase"/>
    <property type="match status" value="2"/>
</dbReference>
<dbReference type="Pfam" id="PF02450">
    <property type="entry name" value="LCAT"/>
    <property type="match status" value="1"/>
</dbReference>